<name>A0AAN6YHJ4_9PEZI</name>
<reference evidence="4" key="1">
    <citation type="journal article" date="2023" name="Mol. Phylogenet. Evol.">
        <title>Genome-scale phylogeny and comparative genomics of the fungal order Sordariales.</title>
        <authorList>
            <person name="Hensen N."/>
            <person name="Bonometti L."/>
            <person name="Westerberg I."/>
            <person name="Brannstrom I.O."/>
            <person name="Guillou S."/>
            <person name="Cros-Aarteil S."/>
            <person name="Calhoun S."/>
            <person name="Haridas S."/>
            <person name="Kuo A."/>
            <person name="Mondo S."/>
            <person name="Pangilinan J."/>
            <person name="Riley R."/>
            <person name="LaButti K."/>
            <person name="Andreopoulos B."/>
            <person name="Lipzen A."/>
            <person name="Chen C."/>
            <person name="Yan M."/>
            <person name="Daum C."/>
            <person name="Ng V."/>
            <person name="Clum A."/>
            <person name="Steindorff A."/>
            <person name="Ohm R.A."/>
            <person name="Martin F."/>
            <person name="Silar P."/>
            <person name="Natvig D.O."/>
            <person name="Lalanne C."/>
            <person name="Gautier V."/>
            <person name="Ament-Velasquez S.L."/>
            <person name="Kruys A."/>
            <person name="Hutchinson M.I."/>
            <person name="Powell A.J."/>
            <person name="Barry K."/>
            <person name="Miller A.N."/>
            <person name="Grigoriev I.V."/>
            <person name="Debuchy R."/>
            <person name="Gladieux P."/>
            <person name="Hiltunen Thoren M."/>
            <person name="Johannesson H."/>
        </authorList>
    </citation>
    <scope>NUCLEOTIDE SEQUENCE</scope>
    <source>
        <strain evidence="4">PSN293</strain>
    </source>
</reference>
<keyword evidence="2" id="KW-1133">Transmembrane helix</keyword>
<evidence type="ECO:0000256" key="3">
    <source>
        <dbReference type="SAM" id="SignalP"/>
    </source>
</evidence>
<feature type="compositionally biased region" description="Low complexity" evidence="1">
    <location>
        <begin position="334"/>
        <end position="353"/>
    </location>
</feature>
<sequence>MGRLSRQTGLVAAICLSLSAHRASAVPYPKDELHEAGYGYLMARQCHQYCGADNQYCCSAGTTCYTSMGFASCAPGGGGGGGGFQFYTTTWTETKTYTSTFSSPIPLPTGNCNPDKSLGQIACGSVCCKNTQYCAYSGQCLDLPGGGNGGGGGGGGGVWTTTNGDGQVITTQYSAPYRVTSGATATGTAASATATSSGGVTPGGTAGGLSAGAIAGIVIGTLAGIMLLCLICFCCLVRGLWKGTMAIFGLGKKKKSETVLEEERYTRRGSTHSRRDNHGSWYGGRPSTVASRKEKKKSGGGLLGLGAALGTLWLLLGLRKDHKRKKAAAKPRSEVSSSYWSSDYTGDTPSSLSSDRRTRRSHRSGGTRVTRTETRISRSRGPSRGPSVRSPRSPRSPMR</sequence>
<dbReference type="AlphaFoldDB" id="A0AAN6YHJ4"/>
<feature type="compositionally biased region" description="Low complexity" evidence="1">
    <location>
        <begin position="379"/>
        <end position="399"/>
    </location>
</feature>
<reference evidence="4" key="2">
    <citation type="submission" date="2023-05" db="EMBL/GenBank/DDBJ databases">
        <authorList>
            <consortium name="Lawrence Berkeley National Laboratory"/>
            <person name="Steindorff A."/>
            <person name="Hensen N."/>
            <person name="Bonometti L."/>
            <person name="Westerberg I."/>
            <person name="Brannstrom I.O."/>
            <person name="Guillou S."/>
            <person name="Cros-Aarteil S."/>
            <person name="Calhoun S."/>
            <person name="Haridas S."/>
            <person name="Kuo A."/>
            <person name="Mondo S."/>
            <person name="Pangilinan J."/>
            <person name="Riley R."/>
            <person name="Labutti K."/>
            <person name="Andreopoulos B."/>
            <person name="Lipzen A."/>
            <person name="Chen C."/>
            <person name="Yanf M."/>
            <person name="Daum C."/>
            <person name="Ng V."/>
            <person name="Clum A."/>
            <person name="Ohm R."/>
            <person name="Martin F."/>
            <person name="Silar P."/>
            <person name="Natvig D."/>
            <person name="Lalanne C."/>
            <person name="Gautier V."/>
            <person name="Ament-Velasquez S.L."/>
            <person name="Kruys A."/>
            <person name="Hutchinson M.I."/>
            <person name="Powell A.J."/>
            <person name="Barry K."/>
            <person name="Miller A.N."/>
            <person name="Grigoriev I.V."/>
            <person name="Debuchy R."/>
            <person name="Gladieux P."/>
            <person name="Thoren M.H."/>
            <person name="Johannesson H."/>
        </authorList>
    </citation>
    <scope>NUCLEOTIDE SEQUENCE</scope>
    <source>
        <strain evidence="4">PSN293</strain>
    </source>
</reference>
<feature type="transmembrane region" description="Helical" evidence="2">
    <location>
        <begin position="300"/>
        <end position="318"/>
    </location>
</feature>
<dbReference type="PANTHER" id="PTHR16861:SF10">
    <property type="entry name" value="MID2 DOMAIN-CONTAINING PROTEIN"/>
    <property type="match status" value="1"/>
</dbReference>
<feature type="chain" id="PRO_5043013934" evidence="3">
    <location>
        <begin position="26"/>
        <end position="399"/>
    </location>
</feature>
<keyword evidence="2" id="KW-0472">Membrane</keyword>
<comment type="caution">
    <text evidence="4">The sequence shown here is derived from an EMBL/GenBank/DDBJ whole genome shotgun (WGS) entry which is preliminary data.</text>
</comment>
<dbReference type="Proteomes" id="UP001301769">
    <property type="component" value="Unassembled WGS sequence"/>
</dbReference>
<protein>
    <submittedName>
        <fullName evidence="4">Uncharacterized protein</fullName>
    </submittedName>
</protein>
<evidence type="ECO:0000313" key="5">
    <source>
        <dbReference type="Proteomes" id="UP001301769"/>
    </source>
</evidence>
<proteinExistence type="predicted"/>
<feature type="transmembrane region" description="Helical" evidence="2">
    <location>
        <begin position="213"/>
        <end position="237"/>
    </location>
</feature>
<gene>
    <name evidence="4" type="ORF">QBC37DRAFT_177277</name>
</gene>
<evidence type="ECO:0000256" key="2">
    <source>
        <dbReference type="SAM" id="Phobius"/>
    </source>
</evidence>
<feature type="signal peptide" evidence="3">
    <location>
        <begin position="1"/>
        <end position="25"/>
    </location>
</feature>
<dbReference type="EMBL" id="MU858051">
    <property type="protein sequence ID" value="KAK4218715.1"/>
    <property type="molecule type" value="Genomic_DNA"/>
</dbReference>
<keyword evidence="3" id="KW-0732">Signal</keyword>
<evidence type="ECO:0000313" key="4">
    <source>
        <dbReference type="EMBL" id="KAK4218715.1"/>
    </source>
</evidence>
<accession>A0AAN6YHJ4</accession>
<keyword evidence="2" id="KW-0812">Transmembrane</keyword>
<feature type="region of interest" description="Disordered" evidence="1">
    <location>
        <begin position="259"/>
        <end position="298"/>
    </location>
</feature>
<keyword evidence="5" id="KW-1185">Reference proteome</keyword>
<feature type="region of interest" description="Disordered" evidence="1">
    <location>
        <begin position="324"/>
        <end position="399"/>
    </location>
</feature>
<dbReference type="PANTHER" id="PTHR16861">
    <property type="entry name" value="GLYCOPROTEIN 38"/>
    <property type="match status" value="1"/>
</dbReference>
<evidence type="ECO:0000256" key="1">
    <source>
        <dbReference type="SAM" id="MobiDB-lite"/>
    </source>
</evidence>
<organism evidence="4 5">
    <name type="scientific">Rhypophila decipiens</name>
    <dbReference type="NCBI Taxonomy" id="261697"/>
    <lineage>
        <taxon>Eukaryota</taxon>
        <taxon>Fungi</taxon>
        <taxon>Dikarya</taxon>
        <taxon>Ascomycota</taxon>
        <taxon>Pezizomycotina</taxon>
        <taxon>Sordariomycetes</taxon>
        <taxon>Sordariomycetidae</taxon>
        <taxon>Sordariales</taxon>
        <taxon>Naviculisporaceae</taxon>
        <taxon>Rhypophila</taxon>
    </lineage>
</organism>